<dbReference type="KEGG" id="afo:Afer_0972"/>
<dbReference type="EMBL" id="CP001631">
    <property type="protein sequence ID" value="ACU53911.1"/>
    <property type="molecule type" value="Genomic_DNA"/>
</dbReference>
<keyword evidence="2" id="KW-1185">Reference proteome</keyword>
<dbReference type="Proteomes" id="UP000000771">
    <property type="component" value="Chromosome"/>
</dbReference>
<dbReference type="eggNOG" id="ENOG502ZJDS">
    <property type="taxonomic scope" value="Bacteria"/>
</dbReference>
<sequence>MSDGGEFILTCFVCGEQGSYRSLHAHLVDAHPELVVIESGPRPSYALRCPVCGEAYRQAIKRGRADRDFVAAFERDVRVVGMDIMLQHVIGEHPDAVGVDLDALATDADEPEE</sequence>
<name>C7LYV3_ACIFD</name>
<proteinExistence type="predicted"/>
<protein>
    <submittedName>
        <fullName evidence="1">Uncharacterized protein</fullName>
    </submittedName>
</protein>
<accession>C7LYV3</accession>
<dbReference type="RefSeq" id="WP_015798400.1">
    <property type="nucleotide sequence ID" value="NC_013124.1"/>
</dbReference>
<organism evidence="1 2">
    <name type="scientific">Acidimicrobium ferrooxidans (strain DSM 10331 / JCM 15462 / NBRC 103882 / ICP)</name>
    <dbReference type="NCBI Taxonomy" id="525909"/>
    <lineage>
        <taxon>Bacteria</taxon>
        <taxon>Bacillati</taxon>
        <taxon>Actinomycetota</taxon>
        <taxon>Acidimicrobiia</taxon>
        <taxon>Acidimicrobiales</taxon>
        <taxon>Acidimicrobiaceae</taxon>
        <taxon>Acidimicrobium</taxon>
    </lineage>
</organism>
<evidence type="ECO:0000313" key="2">
    <source>
        <dbReference type="Proteomes" id="UP000000771"/>
    </source>
</evidence>
<gene>
    <name evidence="1" type="ordered locus">Afer_0972</name>
</gene>
<reference evidence="1 2" key="1">
    <citation type="journal article" date="2009" name="Stand. Genomic Sci.">
        <title>Complete genome sequence of Acidimicrobium ferrooxidans type strain (ICP).</title>
        <authorList>
            <person name="Clum A."/>
            <person name="Nolan M."/>
            <person name="Lang E."/>
            <person name="Glavina Del Rio T."/>
            <person name="Tice H."/>
            <person name="Copeland A."/>
            <person name="Cheng J.F."/>
            <person name="Lucas S."/>
            <person name="Chen F."/>
            <person name="Bruce D."/>
            <person name="Goodwin L."/>
            <person name="Pitluck S."/>
            <person name="Ivanova N."/>
            <person name="Mavrommatis K."/>
            <person name="Mikhailova N."/>
            <person name="Pati A."/>
            <person name="Chen A."/>
            <person name="Palaniappan K."/>
            <person name="Goker M."/>
            <person name="Spring S."/>
            <person name="Land M."/>
            <person name="Hauser L."/>
            <person name="Chang Y.J."/>
            <person name="Jeffries C.C."/>
            <person name="Chain P."/>
            <person name="Bristow J."/>
            <person name="Eisen J.A."/>
            <person name="Markowitz V."/>
            <person name="Hugenholtz P."/>
            <person name="Kyrpides N.C."/>
            <person name="Klenk H.P."/>
            <person name="Lapidus A."/>
        </authorList>
    </citation>
    <scope>NUCLEOTIDE SEQUENCE [LARGE SCALE GENOMIC DNA]</scope>
    <source>
        <strain evidence="2">DSM 10331 / JCM 15462 / NBRC 103882 / ICP</strain>
    </source>
</reference>
<dbReference type="OrthoDB" id="4773562at2"/>
<dbReference type="HOGENOM" id="CLU_2128031_0_0_11"/>
<dbReference type="STRING" id="525909.Afer_0972"/>
<evidence type="ECO:0000313" key="1">
    <source>
        <dbReference type="EMBL" id="ACU53911.1"/>
    </source>
</evidence>
<dbReference type="AlphaFoldDB" id="C7LYV3"/>